<dbReference type="STRING" id="1658174.A0A1J9PN64"/>
<keyword evidence="2" id="KW-1185">Reference proteome</keyword>
<protein>
    <submittedName>
        <fullName evidence="1">Uncharacterized protein</fullName>
    </submittedName>
</protein>
<dbReference type="EMBL" id="LGTZ01002180">
    <property type="protein sequence ID" value="OJD17936.1"/>
    <property type="molecule type" value="Genomic_DNA"/>
</dbReference>
<reference evidence="1 2" key="1">
    <citation type="submission" date="2015-08" db="EMBL/GenBank/DDBJ databases">
        <title>Emmonsia species relationships and genome sequence.</title>
        <authorList>
            <person name="Cuomo C.A."/>
            <person name="Schwartz I.S."/>
            <person name="Kenyon C."/>
            <person name="De Hoog G.S."/>
            <person name="Govender N.P."/>
            <person name="Botha A."/>
            <person name="Moreno L."/>
            <person name="De Vries M."/>
            <person name="Munoz J.F."/>
            <person name="Stielow J.B."/>
        </authorList>
    </citation>
    <scope>NUCLEOTIDE SEQUENCE [LARGE SCALE GENOMIC DNA]</scope>
    <source>
        <strain evidence="1 2">EI222</strain>
    </source>
</reference>
<proteinExistence type="predicted"/>
<sequence length="264" mass="30171">MADSNDVNNIKTVQLSSSKDWKLWYAFILEAAKRAEVGDFVDLKKPDRAQDLKKPVMPASTNYTAEDKIKWDMEMTVWNVELAEYERIKRAMGRMNNLIWRTVSADELKHCPSGVNVDVKDVIKALEARLSPVSSLRHDVRTRYTALCKPPKNQGIEKWLNEWSLIENDVMEAGIDGAFDLKIDFLNANTTIDAGYAQAWAKDVRRNENVIDLTSLINDFRERYKEMGILKTHLNATFATLNGRQASRSANRECICGGRNKWAK</sequence>
<evidence type="ECO:0000313" key="2">
    <source>
        <dbReference type="Proteomes" id="UP000242791"/>
    </source>
</evidence>
<dbReference type="Proteomes" id="UP000242791">
    <property type="component" value="Unassembled WGS sequence"/>
</dbReference>
<feature type="non-terminal residue" evidence="1">
    <location>
        <position position="264"/>
    </location>
</feature>
<accession>A0A1J9PN64</accession>
<organism evidence="1 2">
    <name type="scientific">Blastomyces percursus</name>
    <dbReference type="NCBI Taxonomy" id="1658174"/>
    <lineage>
        <taxon>Eukaryota</taxon>
        <taxon>Fungi</taxon>
        <taxon>Dikarya</taxon>
        <taxon>Ascomycota</taxon>
        <taxon>Pezizomycotina</taxon>
        <taxon>Eurotiomycetes</taxon>
        <taxon>Eurotiomycetidae</taxon>
        <taxon>Onygenales</taxon>
        <taxon>Ajellomycetaceae</taxon>
        <taxon>Blastomyces</taxon>
    </lineage>
</organism>
<name>A0A1J9PN64_9EURO</name>
<evidence type="ECO:0000313" key="1">
    <source>
        <dbReference type="EMBL" id="OJD17936.1"/>
    </source>
</evidence>
<dbReference type="AlphaFoldDB" id="A0A1J9PN64"/>
<dbReference type="VEuPathDB" id="FungiDB:ACJ73_08760"/>
<dbReference type="OrthoDB" id="4187030at2759"/>
<comment type="caution">
    <text evidence="1">The sequence shown here is derived from an EMBL/GenBank/DDBJ whole genome shotgun (WGS) entry which is preliminary data.</text>
</comment>
<gene>
    <name evidence="1" type="ORF">ACJ73_08760</name>
</gene>